<organism evidence="2 3">
    <name type="scientific">Thermus thermophilus</name>
    <dbReference type="NCBI Taxonomy" id="274"/>
    <lineage>
        <taxon>Bacteria</taxon>
        <taxon>Thermotogati</taxon>
        <taxon>Deinococcota</taxon>
        <taxon>Deinococci</taxon>
        <taxon>Thermales</taxon>
        <taxon>Thermaceae</taxon>
        <taxon>Thermus</taxon>
    </lineage>
</organism>
<dbReference type="Gene3D" id="1.10.260.40">
    <property type="entry name" value="lambda repressor-like DNA-binding domains"/>
    <property type="match status" value="1"/>
</dbReference>
<dbReference type="GO" id="GO:0003677">
    <property type="term" value="F:DNA binding"/>
    <property type="evidence" value="ECO:0007669"/>
    <property type="project" value="InterPro"/>
</dbReference>
<dbReference type="Pfam" id="PF13560">
    <property type="entry name" value="HTH_31"/>
    <property type="match status" value="1"/>
</dbReference>
<protein>
    <recommendedName>
        <fullName evidence="1">HTH cro/C1-type domain-containing protein</fullName>
    </recommendedName>
</protein>
<dbReference type="CDD" id="cd00093">
    <property type="entry name" value="HTH_XRE"/>
    <property type="match status" value="1"/>
</dbReference>
<evidence type="ECO:0000259" key="1">
    <source>
        <dbReference type="PROSITE" id="PS50943"/>
    </source>
</evidence>
<sequence length="199" mass="22133">MTTLDRAEVGEALRRRRKELGLTLGDVARSMGTSDGYVWKLEQGLINLQNVPLPKIMGLLKVLRWTPEEFTLATGVPLPGLSEKTEETAPGVPLYKVPVYGEEEVYVVLGLPGLALDPANLVALRHEGGLYLFRRSEPPEPGKLCVAEGEEGAFPGEYMGLNPKRSHLVRTLDCPREVRVLPKESWEVHRVVLRIEVET</sequence>
<feature type="domain" description="HTH cro/C1-type" evidence="1">
    <location>
        <begin position="13"/>
        <end position="70"/>
    </location>
</feature>
<proteinExistence type="predicted"/>
<reference evidence="3" key="1">
    <citation type="submission" date="2021-01" db="EMBL/GenBank/DDBJ databases">
        <title>Complete Genome Sequence of Thermus thermophilus Strain HB5018, Isolated from Mine Onsen Hot Spring.</title>
        <authorList>
            <person name="Miyazaki K."/>
            <person name="Moriya T."/>
            <person name="Nemoto N."/>
            <person name="Oshima T."/>
            <person name="Yura K."/>
            <person name="Bessho Y."/>
        </authorList>
    </citation>
    <scope>NUCLEOTIDE SEQUENCE [LARGE SCALE GENOMIC DNA]</scope>
    <source>
        <strain evidence="3">HB5018</strain>
    </source>
</reference>
<name>A0A7R7TD89_THETH</name>
<gene>
    <name evidence="2" type="ORF">TthHB5018_09520</name>
</gene>
<dbReference type="RefSeq" id="WP_259330012.1">
    <property type="nucleotide sequence ID" value="NZ_AP024270.1"/>
</dbReference>
<accession>A0A7R7TD89</accession>
<dbReference type="SMART" id="SM00530">
    <property type="entry name" value="HTH_XRE"/>
    <property type="match status" value="1"/>
</dbReference>
<dbReference type="Proteomes" id="UP000596099">
    <property type="component" value="Chromosome"/>
</dbReference>
<evidence type="ECO:0000313" key="3">
    <source>
        <dbReference type="Proteomes" id="UP000596099"/>
    </source>
</evidence>
<dbReference type="PROSITE" id="PS50943">
    <property type="entry name" value="HTH_CROC1"/>
    <property type="match status" value="1"/>
</dbReference>
<dbReference type="InterPro" id="IPR001387">
    <property type="entry name" value="Cro/C1-type_HTH"/>
</dbReference>
<evidence type="ECO:0000313" key="2">
    <source>
        <dbReference type="EMBL" id="BCP66018.1"/>
    </source>
</evidence>
<dbReference type="InterPro" id="IPR010982">
    <property type="entry name" value="Lambda_DNA-bd_dom_sf"/>
</dbReference>
<dbReference type="SUPFAM" id="SSF47413">
    <property type="entry name" value="lambda repressor-like DNA-binding domains"/>
    <property type="match status" value="1"/>
</dbReference>
<dbReference type="EMBL" id="AP024270">
    <property type="protein sequence ID" value="BCP66018.1"/>
    <property type="molecule type" value="Genomic_DNA"/>
</dbReference>
<dbReference type="AlphaFoldDB" id="A0A7R7TD89"/>